<evidence type="ECO:0000313" key="2">
    <source>
        <dbReference type="Proteomes" id="UP000184831"/>
    </source>
</evidence>
<gene>
    <name evidence="1" type="ORF">SAMEA2152244_02046</name>
</gene>
<reference evidence="1 2" key="1">
    <citation type="submission" date="2016-11" db="EMBL/GenBank/DDBJ databases">
        <authorList>
            <consortium name="Pathogen Informatics"/>
        </authorList>
    </citation>
    <scope>NUCLEOTIDE SEQUENCE [LARGE SCALE GENOMIC DNA]</scope>
    <source>
        <strain evidence="1 2">696</strain>
    </source>
</reference>
<name>A0AB74FBY1_9MYCO</name>
<evidence type="ECO:0000313" key="1">
    <source>
        <dbReference type="EMBL" id="SIM68145.1"/>
    </source>
</evidence>
<dbReference type="EMBL" id="FSQE01000003">
    <property type="protein sequence ID" value="SIM68145.1"/>
    <property type="molecule type" value="Genomic_DNA"/>
</dbReference>
<organism evidence="1 2">
    <name type="scientific">Mycobacteroides abscessus subsp. abscessus</name>
    <dbReference type="NCBI Taxonomy" id="1185650"/>
    <lineage>
        <taxon>Bacteria</taxon>
        <taxon>Bacillati</taxon>
        <taxon>Actinomycetota</taxon>
        <taxon>Actinomycetes</taxon>
        <taxon>Mycobacteriales</taxon>
        <taxon>Mycobacteriaceae</taxon>
        <taxon>Mycobacteroides</taxon>
        <taxon>Mycobacteroides abscessus</taxon>
    </lineage>
</organism>
<protein>
    <submittedName>
        <fullName evidence="1">Uncharacterized protein</fullName>
    </submittedName>
</protein>
<sequence>MPRATIAEAKYQAPHHCRGSAGEAQGLMDQDASLVRGVCAERAAVAIPHLAGLGPGGRTCSRLNCRYRI</sequence>
<dbReference type="RefSeq" id="WP_012296271.1">
    <property type="nucleotide sequence ID" value="NZ_AP028613.1"/>
</dbReference>
<dbReference type="Proteomes" id="UP000184831">
    <property type="component" value="Unassembled WGS sequence"/>
</dbReference>
<proteinExistence type="predicted"/>
<accession>A0AB74FBY1</accession>
<comment type="caution">
    <text evidence="1">The sequence shown here is derived from an EMBL/GenBank/DDBJ whole genome shotgun (WGS) entry which is preliminary data.</text>
</comment>
<dbReference type="AlphaFoldDB" id="A0AB74FBY1"/>
<dbReference type="GeneID" id="93377079"/>